<dbReference type="AlphaFoldDB" id="A0A537JHS6"/>
<evidence type="ECO:0000313" key="4">
    <source>
        <dbReference type="EMBL" id="TMI83030.1"/>
    </source>
</evidence>
<organism evidence="4 5">
    <name type="scientific">Candidatus Segetimicrobium genomatis</name>
    <dbReference type="NCBI Taxonomy" id="2569760"/>
    <lineage>
        <taxon>Bacteria</taxon>
        <taxon>Bacillati</taxon>
        <taxon>Candidatus Sysuimicrobiota</taxon>
        <taxon>Candidatus Sysuimicrobiia</taxon>
        <taxon>Candidatus Sysuimicrobiales</taxon>
        <taxon>Candidatus Segetimicrobiaceae</taxon>
        <taxon>Candidatus Segetimicrobium</taxon>
    </lineage>
</organism>
<dbReference type="InterPro" id="IPR052723">
    <property type="entry name" value="Acyl-CoA_thioesterase_PaaI"/>
</dbReference>
<dbReference type="Gene3D" id="3.10.129.10">
    <property type="entry name" value="Hotdog Thioesterase"/>
    <property type="match status" value="1"/>
</dbReference>
<evidence type="ECO:0000256" key="1">
    <source>
        <dbReference type="ARBA" id="ARBA00008324"/>
    </source>
</evidence>
<evidence type="ECO:0000313" key="5">
    <source>
        <dbReference type="Proteomes" id="UP000318093"/>
    </source>
</evidence>
<dbReference type="NCBIfam" id="TIGR02286">
    <property type="entry name" value="PaaD"/>
    <property type="match status" value="1"/>
</dbReference>
<keyword evidence="2" id="KW-0378">Hydrolase</keyword>
<reference evidence="4 5" key="1">
    <citation type="journal article" date="2019" name="Nat. Microbiol.">
        <title>Mediterranean grassland soil C-N compound turnover is dependent on rainfall and depth, and is mediated by genomically divergent microorganisms.</title>
        <authorList>
            <person name="Diamond S."/>
            <person name="Andeer P.F."/>
            <person name="Li Z."/>
            <person name="Crits-Christoph A."/>
            <person name="Burstein D."/>
            <person name="Anantharaman K."/>
            <person name="Lane K.R."/>
            <person name="Thomas B.C."/>
            <person name="Pan C."/>
            <person name="Northen T.R."/>
            <person name="Banfield J.F."/>
        </authorList>
    </citation>
    <scope>NUCLEOTIDE SEQUENCE [LARGE SCALE GENOMIC DNA]</scope>
    <source>
        <strain evidence="4">NP_6</strain>
    </source>
</reference>
<sequence length="155" mass="16739">MWAQDKASRALGMTITRVGPGRATMRMAVRPKMCNGHLICHGGMIFALADSAFAFACNSHNRVTVANNCTISFLAPAREGDVLFAEAVERHRGGRSGVYDVTITNQDAQIIALFRGHSTQVTGELVPGLTPEPAGRPGVPARRTGRLRYVRARAH</sequence>
<evidence type="ECO:0000259" key="3">
    <source>
        <dbReference type="Pfam" id="PF03061"/>
    </source>
</evidence>
<name>A0A537JHS6_9BACT</name>
<evidence type="ECO:0000256" key="2">
    <source>
        <dbReference type="ARBA" id="ARBA00022801"/>
    </source>
</evidence>
<dbReference type="GO" id="GO:0016289">
    <property type="term" value="F:acyl-CoA hydrolase activity"/>
    <property type="evidence" value="ECO:0007669"/>
    <property type="project" value="UniProtKB-ARBA"/>
</dbReference>
<dbReference type="CDD" id="cd03443">
    <property type="entry name" value="PaaI_thioesterase"/>
    <property type="match status" value="1"/>
</dbReference>
<dbReference type="InterPro" id="IPR011973">
    <property type="entry name" value="PaaD"/>
</dbReference>
<proteinExistence type="inferred from homology"/>
<gene>
    <name evidence="4" type="primary">paaI</name>
    <name evidence="4" type="ORF">E6H03_04505</name>
</gene>
<dbReference type="NCBIfam" id="TIGR00369">
    <property type="entry name" value="unchar_dom_1"/>
    <property type="match status" value="1"/>
</dbReference>
<dbReference type="SUPFAM" id="SSF54637">
    <property type="entry name" value="Thioesterase/thiol ester dehydrase-isomerase"/>
    <property type="match status" value="1"/>
</dbReference>
<dbReference type="PANTHER" id="PTHR42856:SF1">
    <property type="entry name" value="ACYL-COENZYME A THIOESTERASE PAAI"/>
    <property type="match status" value="1"/>
</dbReference>
<dbReference type="InterPro" id="IPR006683">
    <property type="entry name" value="Thioestr_dom"/>
</dbReference>
<comment type="similarity">
    <text evidence="1">Belongs to the thioesterase PaaI family.</text>
</comment>
<dbReference type="Pfam" id="PF03061">
    <property type="entry name" value="4HBT"/>
    <property type="match status" value="1"/>
</dbReference>
<dbReference type="InterPro" id="IPR029069">
    <property type="entry name" value="HotDog_dom_sf"/>
</dbReference>
<dbReference type="PANTHER" id="PTHR42856">
    <property type="entry name" value="ACYL-COENZYME A THIOESTERASE PAAI"/>
    <property type="match status" value="1"/>
</dbReference>
<dbReference type="EMBL" id="VBAN01000131">
    <property type="protein sequence ID" value="TMI83030.1"/>
    <property type="molecule type" value="Genomic_DNA"/>
</dbReference>
<feature type="domain" description="Thioesterase" evidence="3">
    <location>
        <begin position="39"/>
        <end position="109"/>
    </location>
</feature>
<accession>A0A537JHS6</accession>
<dbReference type="FunFam" id="3.10.129.10:FF:000022">
    <property type="entry name" value="Phenylacetic acid degradation protein"/>
    <property type="match status" value="1"/>
</dbReference>
<comment type="caution">
    <text evidence="4">The sequence shown here is derived from an EMBL/GenBank/DDBJ whole genome shotgun (WGS) entry which is preliminary data.</text>
</comment>
<protein>
    <submittedName>
        <fullName evidence="4">Hydroxyphenylacetyl-CoA thioesterase PaaI</fullName>
    </submittedName>
</protein>
<dbReference type="Proteomes" id="UP000318093">
    <property type="component" value="Unassembled WGS sequence"/>
</dbReference>
<dbReference type="InterPro" id="IPR003736">
    <property type="entry name" value="PAAI_dom"/>
</dbReference>